<comment type="similarity">
    <text evidence="3">Belongs to the SDE2 family.</text>
</comment>
<evidence type="ECO:0000256" key="7">
    <source>
        <dbReference type="ARBA" id="ARBA00023242"/>
    </source>
</evidence>
<evidence type="ECO:0000256" key="9">
    <source>
        <dbReference type="SAM" id="MobiDB-lite"/>
    </source>
</evidence>
<evidence type="ECO:0000256" key="5">
    <source>
        <dbReference type="ARBA" id="ARBA00022664"/>
    </source>
</evidence>
<dbReference type="Pfam" id="PF22782">
    <property type="entry name" value="SDE2"/>
    <property type="match status" value="1"/>
</dbReference>
<evidence type="ECO:0000256" key="2">
    <source>
        <dbReference type="ARBA" id="ARBA00004496"/>
    </source>
</evidence>
<keyword evidence="8" id="KW-0131">Cell cycle</keyword>
<keyword evidence="4" id="KW-0963">Cytoplasm</keyword>
<reference evidence="11" key="1">
    <citation type="submission" date="2016-02" db="EMBL/GenBank/DDBJ databases">
        <title>RNAseq analyses of the midgut from blood- or serum-fed Ixodes ricinus ticks.</title>
        <authorList>
            <person name="Perner J."/>
            <person name="Provaznik J."/>
            <person name="Schrenkova J."/>
            <person name="Urbanova V."/>
            <person name="Ribeiro J.M."/>
            <person name="Kopacek P."/>
        </authorList>
    </citation>
    <scope>NUCLEOTIDE SEQUENCE</scope>
    <source>
        <tissue evidence="11">Gut</tissue>
    </source>
</reference>
<evidence type="ECO:0000256" key="3">
    <source>
        <dbReference type="ARBA" id="ARBA00008726"/>
    </source>
</evidence>
<evidence type="ECO:0000313" key="11">
    <source>
        <dbReference type="EMBL" id="JAP74799.1"/>
    </source>
</evidence>
<evidence type="ECO:0000256" key="1">
    <source>
        <dbReference type="ARBA" id="ARBA00004123"/>
    </source>
</evidence>
<protein>
    <submittedName>
        <fullName evidence="11">Putative signal transducer</fullName>
    </submittedName>
</protein>
<dbReference type="GO" id="GO:0006397">
    <property type="term" value="P:mRNA processing"/>
    <property type="evidence" value="ECO:0007669"/>
    <property type="project" value="UniProtKB-KW"/>
</dbReference>
<evidence type="ECO:0000256" key="8">
    <source>
        <dbReference type="ARBA" id="ARBA00023306"/>
    </source>
</evidence>
<dbReference type="GO" id="GO:0008380">
    <property type="term" value="P:RNA splicing"/>
    <property type="evidence" value="ECO:0007669"/>
    <property type="project" value="UniProtKB-KW"/>
</dbReference>
<proteinExistence type="evidence at transcript level"/>
<feature type="compositionally biased region" description="Basic and acidic residues" evidence="9">
    <location>
        <begin position="123"/>
        <end position="156"/>
    </location>
</feature>
<dbReference type="EMBL" id="GEFM01000997">
    <property type="protein sequence ID" value="JAP74799.1"/>
    <property type="molecule type" value="mRNA"/>
</dbReference>
<feature type="region of interest" description="Disordered" evidence="9">
    <location>
        <begin position="121"/>
        <end position="247"/>
    </location>
</feature>
<evidence type="ECO:0000259" key="10">
    <source>
        <dbReference type="Pfam" id="PF22782"/>
    </source>
</evidence>
<dbReference type="AlphaFoldDB" id="A0A131Y6D1"/>
<accession>A0A131Y6D1</accession>
<feature type="compositionally biased region" description="Acidic residues" evidence="9">
    <location>
        <begin position="196"/>
        <end position="205"/>
    </location>
</feature>
<evidence type="ECO:0000256" key="6">
    <source>
        <dbReference type="ARBA" id="ARBA00023187"/>
    </source>
</evidence>
<feature type="domain" description="SDE2-like" evidence="10">
    <location>
        <begin position="72"/>
        <end position="160"/>
    </location>
</feature>
<feature type="compositionally biased region" description="Basic and acidic residues" evidence="9">
    <location>
        <begin position="206"/>
        <end position="226"/>
    </location>
</feature>
<dbReference type="PANTHER" id="PTHR12786:SF1">
    <property type="entry name" value="SPLICING REGULATOR SDE2"/>
    <property type="match status" value="1"/>
</dbReference>
<comment type="subcellular location">
    <subcellularLocation>
        <location evidence="2">Cytoplasm</location>
    </subcellularLocation>
    <subcellularLocation>
        <location evidence="1">Nucleus</location>
    </subcellularLocation>
</comment>
<sequence>MQLFVQSLLSRRTLCVHFDESFPQAVDVQATIAEREGVPAHWLQLLRHGRRLEPGERLCPGDWLRCVSTLPGGKGGFGSMLRAIGAQIEKTTNREACRDLSGRRLRDINHETRLKRWVARQAEAQRERRRPLEAPRHTLDDPEFQRQRDLLPDRVQEAVSHGLTVGSKRPKTGGGPPKKRRAPLWLGAPEMPSSEDSGEEEEEEKESGGEGESREEGEGTGKRTDESDGPAGEAGGSDQPRKSPSPP</sequence>
<keyword evidence="6" id="KW-0508">mRNA splicing</keyword>
<evidence type="ECO:0000256" key="4">
    <source>
        <dbReference type="ARBA" id="ARBA00022490"/>
    </source>
</evidence>
<name>A0A131Y6D1_IXORI</name>
<dbReference type="PANTHER" id="PTHR12786">
    <property type="entry name" value="SPLICING FACTOR SF3A-RELATED"/>
    <property type="match status" value="1"/>
</dbReference>
<keyword evidence="7" id="KW-0539">Nucleus</keyword>
<dbReference type="GO" id="GO:0005737">
    <property type="term" value="C:cytoplasm"/>
    <property type="evidence" value="ECO:0007669"/>
    <property type="project" value="UniProtKB-SubCell"/>
</dbReference>
<organism evidence="11">
    <name type="scientific">Ixodes ricinus</name>
    <name type="common">Common tick</name>
    <name type="synonym">Acarus ricinus</name>
    <dbReference type="NCBI Taxonomy" id="34613"/>
    <lineage>
        <taxon>Eukaryota</taxon>
        <taxon>Metazoa</taxon>
        <taxon>Ecdysozoa</taxon>
        <taxon>Arthropoda</taxon>
        <taxon>Chelicerata</taxon>
        <taxon>Arachnida</taxon>
        <taxon>Acari</taxon>
        <taxon>Parasitiformes</taxon>
        <taxon>Ixodida</taxon>
        <taxon>Ixodoidea</taxon>
        <taxon>Ixodidae</taxon>
        <taxon>Ixodinae</taxon>
        <taxon>Ixodes</taxon>
    </lineage>
</organism>
<dbReference type="GO" id="GO:0005634">
    <property type="term" value="C:nucleus"/>
    <property type="evidence" value="ECO:0007669"/>
    <property type="project" value="UniProtKB-SubCell"/>
</dbReference>
<keyword evidence="5" id="KW-0507">mRNA processing</keyword>
<dbReference type="InterPro" id="IPR053822">
    <property type="entry name" value="SDE2-like_dom"/>
</dbReference>
<dbReference type="InterPro" id="IPR051421">
    <property type="entry name" value="RNA_Proc_DNA_Dmg_Regulator"/>
</dbReference>